<dbReference type="EMBL" id="MPDP01000257">
    <property type="protein sequence ID" value="KAK1467600.1"/>
    <property type="molecule type" value="Genomic_DNA"/>
</dbReference>
<sequence>MTVGPPATTQLYLPTNSGIPSGTCLTLLEPRDSCLHSELFIPYAAFRKVSGHSSSFDLSTFPFTHVVVPRHSSSADCRAAYPPKGRNFGLGLSRNVENVFRHEWAWGFAFGRHCSTLSTTTTTTTPSDSSGPNRLIQILTSGKSKDGDLEGEDDSTYAFYASKRRRASSKLLSMLSTCYSLTTSKATDVRHFGGLIFGVLVYGSSSLAISLYTSSQLQVLPDTTTFSTIKMYHLLKKYARRKRLRELRPGFSYGHLPRPSYYRQKTVQNMPHQGCNIERA</sequence>
<dbReference type="AlphaFoldDB" id="A0AAI9XYB9"/>
<accession>A0AAI9XYB9</accession>
<gene>
    <name evidence="1" type="ORF">CCUS01_07131</name>
</gene>
<comment type="caution">
    <text evidence="1">The sequence shown here is derived from an EMBL/GenBank/DDBJ whole genome shotgun (WGS) entry which is preliminary data.</text>
</comment>
<keyword evidence="2" id="KW-1185">Reference proteome</keyword>
<evidence type="ECO:0000313" key="1">
    <source>
        <dbReference type="EMBL" id="KAK1467600.1"/>
    </source>
</evidence>
<proteinExistence type="predicted"/>
<dbReference type="Proteomes" id="UP001239213">
    <property type="component" value="Unassembled WGS sequence"/>
</dbReference>
<evidence type="ECO:0000313" key="2">
    <source>
        <dbReference type="Proteomes" id="UP001239213"/>
    </source>
</evidence>
<name>A0AAI9XYB9_9PEZI</name>
<protein>
    <submittedName>
        <fullName evidence="1">Uncharacterized protein</fullName>
    </submittedName>
</protein>
<organism evidence="1 2">
    <name type="scientific">Colletotrichum cuscutae</name>
    <dbReference type="NCBI Taxonomy" id="1209917"/>
    <lineage>
        <taxon>Eukaryota</taxon>
        <taxon>Fungi</taxon>
        <taxon>Dikarya</taxon>
        <taxon>Ascomycota</taxon>
        <taxon>Pezizomycotina</taxon>
        <taxon>Sordariomycetes</taxon>
        <taxon>Hypocreomycetidae</taxon>
        <taxon>Glomerellales</taxon>
        <taxon>Glomerellaceae</taxon>
        <taxon>Colletotrichum</taxon>
        <taxon>Colletotrichum acutatum species complex</taxon>
    </lineage>
</organism>
<reference evidence="1" key="1">
    <citation type="submission" date="2016-11" db="EMBL/GenBank/DDBJ databases">
        <title>The genome sequence of Colletotrichum cuscutae.</title>
        <authorList>
            <person name="Baroncelli R."/>
        </authorList>
    </citation>
    <scope>NUCLEOTIDE SEQUENCE</scope>
    <source>
        <strain evidence="1">IMI 304802</strain>
    </source>
</reference>